<gene>
    <name evidence="1" type="ORF">FF041_36655</name>
</gene>
<comment type="caution">
    <text evidence="1">The sequence shown here is derived from an EMBL/GenBank/DDBJ whole genome shotgun (WGS) entry which is preliminary data.</text>
</comment>
<proteinExistence type="predicted"/>
<dbReference type="Proteomes" id="UP000419138">
    <property type="component" value="Unassembled WGS sequence"/>
</dbReference>
<sequence>MARTTTASDTAAPSAEAAWAAKMERLRRRVRPRKQLRICDDDTLRTAVTAAEKSAERARFLAEAAPDDQRAARHAAKEEAALQEARDELDAASDFLTFLALPRPTLEDLLGDHPPTAKQAEDGSVFNPDTFPAALIAASSLDGMSEEEAAELLTSWSAPDANALWEAAWQVQQETRIDLGKG</sequence>
<keyword evidence="2" id="KW-1185">Reference proteome</keyword>
<dbReference type="RefSeq" id="WP_153526844.1">
    <property type="nucleotide sequence ID" value="NZ_JBEPDZ010000027.1"/>
</dbReference>
<dbReference type="AlphaFoldDB" id="A0A646KTJ4"/>
<organism evidence="1 2">
    <name type="scientific">Streptomyces jumonjinensis</name>
    <dbReference type="NCBI Taxonomy" id="1945"/>
    <lineage>
        <taxon>Bacteria</taxon>
        <taxon>Bacillati</taxon>
        <taxon>Actinomycetota</taxon>
        <taxon>Actinomycetes</taxon>
        <taxon>Kitasatosporales</taxon>
        <taxon>Streptomycetaceae</taxon>
        <taxon>Streptomyces</taxon>
    </lineage>
</organism>
<name>A0A646KTJ4_STRJU</name>
<evidence type="ECO:0000313" key="1">
    <source>
        <dbReference type="EMBL" id="MQT05428.1"/>
    </source>
</evidence>
<dbReference type="EMBL" id="VCLA01000201">
    <property type="protein sequence ID" value="MQT05428.1"/>
    <property type="molecule type" value="Genomic_DNA"/>
</dbReference>
<evidence type="ECO:0000313" key="2">
    <source>
        <dbReference type="Proteomes" id="UP000419138"/>
    </source>
</evidence>
<accession>A0A646KTJ4</accession>
<protein>
    <submittedName>
        <fullName evidence="1">Uncharacterized protein</fullName>
    </submittedName>
</protein>
<reference evidence="1 2" key="1">
    <citation type="submission" date="2019-05" db="EMBL/GenBank/DDBJ databases">
        <title>Comparative genomics and metabolomics analyses of clavulanic acid producing Streptomyces species provides insight into specialized metabolism and evolution of beta-lactam biosynthetic gene clusters.</title>
        <authorList>
            <person name="Moore M.A."/>
            <person name="Cruz-Morales P."/>
            <person name="Barona Gomez F."/>
            <person name="Kapil T."/>
        </authorList>
    </citation>
    <scope>NUCLEOTIDE SEQUENCE [LARGE SCALE GENOMIC DNA]</scope>
    <source>
        <strain evidence="1 2">NRRL 5741</strain>
    </source>
</reference>
<dbReference type="OrthoDB" id="3868257at2"/>